<proteinExistence type="predicted"/>
<reference evidence="1 2" key="1">
    <citation type="submission" date="2019-02" db="EMBL/GenBank/DDBJ databases">
        <title>Deep-cultivation of Planctomycetes and their phenomic and genomic characterization uncovers novel biology.</title>
        <authorList>
            <person name="Wiegand S."/>
            <person name="Jogler M."/>
            <person name="Boedeker C."/>
            <person name="Pinto D."/>
            <person name="Vollmers J."/>
            <person name="Rivas-Marin E."/>
            <person name="Kohn T."/>
            <person name="Peeters S.H."/>
            <person name="Heuer A."/>
            <person name="Rast P."/>
            <person name="Oberbeckmann S."/>
            <person name="Bunk B."/>
            <person name="Jeske O."/>
            <person name="Meyerdierks A."/>
            <person name="Storesund J.E."/>
            <person name="Kallscheuer N."/>
            <person name="Luecker S."/>
            <person name="Lage O.M."/>
            <person name="Pohl T."/>
            <person name="Merkel B.J."/>
            <person name="Hornburger P."/>
            <person name="Mueller R.-W."/>
            <person name="Bruemmer F."/>
            <person name="Labrenz M."/>
            <person name="Spormann A.M."/>
            <person name="Op den Camp H."/>
            <person name="Overmann J."/>
            <person name="Amann R."/>
            <person name="Jetten M.S.M."/>
            <person name="Mascher T."/>
            <person name="Medema M.H."/>
            <person name="Devos D.P."/>
            <person name="Kaster A.-K."/>
            <person name="Ovreas L."/>
            <person name="Rohde M."/>
            <person name="Galperin M.Y."/>
            <person name="Jogler C."/>
        </authorList>
    </citation>
    <scope>NUCLEOTIDE SEQUENCE [LARGE SCALE GENOMIC DNA]</scope>
    <source>
        <strain evidence="1 2">Mal4</strain>
    </source>
</reference>
<evidence type="ECO:0000313" key="1">
    <source>
        <dbReference type="EMBL" id="QDU36615.1"/>
    </source>
</evidence>
<organism evidence="1 2">
    <name type="scientific">Maioricimonas rarisocia</name>
    <dbReference type="NCBI Taxonomy" id="2528026"/>
    <lineage>
        <taxon>Bacteria</taxon>
        <taxon>Pseudomonadati</taxon>
        <taxon>Planctomycetota</taxon>
        <taxon>Planctomycetia</taxon>
        <taxon>Planctomycetales</taxon>
        <taxon>Planctomycetaceae</taxon>
        <taxon>Maioricimonas</taxon>
    </lineage>
</organism>
<dbReference type="KEGG" id="mri:Mal4_09020"/>
<evidence type="ECO:0000313" key="2">
    <source>
        <dbReference type="Proteomes" id="UP000320496"/>
    </source>
</evidence>
<dbReference type="RefSeq" id="WP_145367257.1">
    <property type="nucleotide sequence ID" value="NZ_CP036275.1"/>
</dbReference>
<gene>
    <name evidence="1" type="ORF">Mal4_09020</name>
</gene>
<keyword evidence="2" id="KW-1185">Reference proteome</keyword>
<dbReference type="EMBL" id="CP036275">
    <property type="protein sequence ID" value="QDU36615.1"/>
    <property type="molecule type" value="Genomic_DNA"/>
</dbReference>
<dbReference type="AlphaFoldDB" id="A0A517Z2C0"/>
<name>A0A517Z2C0_9PLAN</name>
<dbReference type="Proteomes" id="UP000320496">
    <property type="component" value="Chromosome"/>
</dbReference>
<protein>
    <recommendedName>
        <fullName evidence="3">Tetratricopeptide repeat protein</fullName>
    </recommendedName>
</protein>
<evidence type="ECO:0008006" key="3">
    <source>
        <dbReference type="Google" id="ProtNLM"/>
    </source>
</evidence>
<sequence length="392" mass="44410">MSSTFEELAALHASDGPLAAIDRLIDELREQKQYHKLFDARLLRRKFELGLPVDRPASLQDVPDDQRKAVEETYVEAAREVGALFLEQDDIPSAWMYLQVIREPQQVAEAIDRLPVNVEPDEKTEELLNIAVFQGVNPVKGVQMMLRCHGTCSTITSLEQALQNMTSEQRQDCAKVMVRSLYQDLQDSVRRHVEQRMPMLPPDATLRELITGRDWLFEGGNYHIDTSHLNAVVRFARAIEPPADELDLTLQLCEYGAKLDPQLQYGGEPPFVDFYPAHEQFFKAVLGQNQDQALQYFRDQLDAEPDEQDKPLLAYVLVDLLMRTDRLDEAVDVAAEYLSNLSDDMAFSFAELCRKANRLDVLQKVTQDRGDMVGFTAALLQPSEPAKAEAAS</sequence>
<dbReference type="OrthoDB" id="255759at2"/>
<accession>A0A517Z2C0</accession>